<protein>
    <submittedName>
        <fullName evidence="1">Os03g0644250 protein</fullName>
    </submittedName>
</protein>
<accession>C7IZN8</accession>
<evidence type="ECO:0000313" key="1">
    <source>
        <dbReference type="EMBL" id="BAH92291.1"/>
    </source>
</evidence>
<gene>
    <name evidence="1" type="ordered locus">Os03g0644250</name>
</gene>
<dbReference type="EMBL" id="AP008209">
    <property type="protein sequence ID" value="BAH92291.1"/>
    <property type="molecule type" value="Genomic_DNA"/>
</dbReference>
<proteinExistence type="predicted"/>
<sequence length="77" mass="8674">MVSRKKILGMERRSCSSAWQGAEERTGDEDTVASIGWSRGLLGLFGVHEVGEHIRETEMLLAVGGLDLGSHMFRRWW</sequence>
<name>C7IZN8_ORYSJ</name>
<reference evidence="2" key="2">
    <citation type="journal article" date="2008" name="Nucleic Acids Res.">
        <title>The rice annotation project database (RAP-DB): 2008 update.</title>
        <authorList>
            <consortium name="The rice annotation project (RAP)"/>
        </authorList>
    </citation>
    <scope>GENOME REANNOTATION</scope>
    <source>
        <strain evidence="2">cv. Nipponbare</strain>
    </source>
</reference>
<dbReference type="AlphaFoldDB" id="C7IZN8"/>
<dbReference type="Proteomes" id="UP000000763">
    <property type="component" value="Chromosome 3"/>
</dbReference>
<reference evidence="1 2" key="1">
    <citation type="journal article" date="2005" name="Nature">
        <title>The map-based sequence of the rice genome.</title>
        <authorList>
            <consortium name="International rice genome sequencing project (IRGSP)"/>
            <person name="Matsumoto T."/>
            <person name="Wu J."/>
            <person name="Kanamori H."/>
            <person name="Katayose Y."/>
            <person name="Fujisawa M."/>
            <person name="Namiki N."/>
            <person name="Mizuno H."/>
            <person name="Yamamoto K."/>
            <person name="Antonio B.A."/>
            <person name="Baba T."/>
            <person name="Sakata K."/>
            <person name="Nagamura Y."/>
            <person name="Aoki H."/>
            <person name="Arikawa K."/>
            <person name="Arita K."/>
            <person name="Bito T."/>
            <person name="Chiden Y."/>
            <person name="Fujitsuka N."/>
            <person name="Fukunaka R."/>
            <person name="Hamada M."/>
            <person name="Harada C."/>
            <person name="Hayashi A."/>
            <person name="Hijishita S."/>
            <person name="Honda M."/>
            <person name="Hosokawa S."/>
            <person name="Ichikawa Y."/>
            <person name="Idonuma A."/>
            <person name="Iijima M."/>
            <person name="Ikeda M."/>
            <person name="Ikeno M."/>
            <person name="Ito K."/>
            <person name="Ito S."/>
            <person name="Ito T."/>
            <person name="Ito Y."/>
            <person name="Ito Y."/>
            <person name="Iwabuchi A."/>
            <person name="Kamiya K."/>
            <person name="Karasawa W."/>
            <person name="Kurita K."/>
            <person name="Katagiri S."/>
            <person name="Kikuta A."/>
            <person name="Kobayashi H."/>
            <person name="Kobayashi N."/>
            <person name="Machita K."/>
            <person name="Maehara T."/>
            <person name="Masukawa M."/>
            <person name="Mizubayashi T."/>
            <person name="Mukai Y."/>
            <person name="Nagasaki H."/>
            <person name="Nagata Y."/>
            <person name="Naito S."/>
            <person name="Nakashima M."/>
            <person name="Nakama Y."/>
            <person name="Nakamichi Y."/>
            <person name="Nakamura M."/>
            <person name="Meguro A."/>
            <person name="Negishi M."/>
            <person name="Ohta I."/>
            <person name="Ohta T."/>
            <person name="Okamoto M."/>
            <person name="Ono N."/>
            <person name="Saji S."/>
            <person name="Sakaguchi M."/>
            <person name="Sakai K."/>
            <person name="Shibata M."/>
            <person name="Shimokawa T."/>
            <person name="Song J."/>
            <person name="Takazaki Y."/>
            <person name="Terasawa K."/>
            <person name="Tsugane M."/>
            <person name="Tsuji K."/>
            <person name="Ueda S."/>
            <person name="Waki K."/>
            <person name="Yamagata H."/>
            <person name="Yamamoto M."/>
            <person name="Yamamoto S."/>
            <person name="Yamane H."/>
            <person name="Yoshiki S."/>
            <person name="Yoshihara R."/>
            <person name="Yukawa K."/>
            <person name="Zhong H."/>
            <person name="Yano M."/>
            <person name="Yuan Q."/>
            <person name="Ouyang S."/>
            <person name="Liu J."/>
            <person name="Jones K.M."/>
            <person name="Gansberger K."/>
            <person name="Moffat K."/>
            <person name="Hill J."/>
            <person name="Bera J."/>
            <person name="Fadrosh D."/>
            <person name="Jin S."/>
            <person name="Johri S."/>
            <person name="Kim M."/>
            <person name="Overton L."/>
            <person name="Reardon M."/>
            <person name="Tsitrin T."/>
            <person name="Vuong H."/>
            <person name="Weaver B."/>
            <person name="Ciecko A."/>
            <person name="Tallon L."/>
            <person name="Jackson J."/>
            <person name="Pai G."/>
            <person name="Aken S.V."/>
            <person name="Utterback T."/>
            <person name="Reidmuller S."/>
            <person name="Feldblyum T."/>
            <person name="Hsiao J."/>
            <person name="Zismann V."/>
            <person name="Iobst S."/>
            <person name="de Vazeille A.R."/>
            <person name="Buell C.R."/>
            <person name="Ying K."/>
            <person name="Li Y."/>
            <person name="Lu T."/>
            <person name="Huang Y."/>
            <person name="Zhao Q."/>
            <person name="Feng Q."/>
            <person name="Zhang L."/>
            <person name="Zhu J."/>
            <person name="Weng Q."/>
            <person name="Mu J."/>
            <person name="Lu Y."/>
            <person name="Fan D."/>
            <person name="Liu Y."/>
            <person name="Guan J."/>
            <person name="Zhang Y."/>
            <person name="Yu S."/>
            <person name="Liu X."/>
            <person name="Zhang Y."/>
            <person name="Hong G."/>
            <person name="Han B."/>
            <person name="Choisne N."/>
            <person name="Demange N."/>
            <person name="Orjeda G."/>
            <person name="Samain S."/>
            <person name="Cattolico L."/>
            <person name="Pelletier E."/>
            <person name="Couloux A."/>
            <person name="Segurens B."/>
            <person name="Wincker P."/>
            <person name="D'Hont A."/>
            <person name="Scarpelli C."/>
            <person name="Weissenbach J."/>
            <person name="Salanoubat M."/>
            <person name="Quetier F."/>
            <person name="Yu Y."/>
            <person name="Kim H.R."/>
            <person name="Rambo T."/>
            <person name="Currie J."/>
            <person name="Collura K."/>
            <person name="Luo M."/>
            <person name="Yang T."/>
            <person name="Ammiraju J.S.S."/>
            <person name="Engler F."/>
            <person name="Soderlund C."/>
            <person name="Wing R.A."/>
            <person name="Palmer L.E."/>
            <person name="de la Bastide M."/>
            <person name="Spiegel L."/>
            <person name="Nascimento L."/>
            <person name="Zutavern T."/>
            <person name="O'Shaughnessy A."/>
            <person name="Dike S."/>
            <person name="Dedhia N."/>
            <person name="Preston R."/>
            <person name="Balija V."/>
            <person name="McCombie W.R."/>
            <person name="Chow T."/>
            <person name="Chen H."/>
            <person name="Chung M."/>
            <person name="Chen C."/>
            <person name="Shaw J."/>
            <person name="Wu H."/>
            <person name="Hsiao K."/>
            <person name="Chao Y."/>
            <person name="Chu M."/>
            <person name="Cheng C."/>
            <person name="Hour A."/>
            <person name="Lee P."/>
            <person name="Lin S."/>
            <person name="Lin Y."/>
            <person name="Liou J."/>
            <person name="Liu S."/>
            <person name="Hsing Y."/>
            <person name="Raghuvanshi S."/>
            <person name="Mohanty A."/>
            <person name="Bharti A.K."/>
            <person name="Gaur A."/>
            <person name="Gupta V."/>
            <person name="Kumar D."/>
            <person name="Ravi V."/>
            <person name="Vij S."/>
            <person name="Kapur A."/>
            <person name="Khurana P."/>
            <person name="Khurana P."/>
            <person name="Khurana J.P."/>
            <person name="Tyagi A.K."/>
            <person name="Gaikwad K."/>
            <person name="Singh A."/>
            <person name="Dalal V."/>
            <person name="Srivastava S."/>
            <person name="Dixit A."/>
            <person name="Pal A.K."/>
            <person name="Ghazi I.A."/>
            <person name="Yadav M."/>
            <person name="Pandit A."/>
            <person name="Bhargava A."/>
            <person name="Sureshbabu K."/>
            <person name="Batra K."/>
            <person name="Sharma T.R."/>
            <person name="Mohapatra T."/>
            <person name="Singh N.K."/>
            <person name="Messing J."/>
            <person name="Nelson A.B."/>
            <person name="Fuks G."/>
            <person name="Kavchok S."/>
            <person name="Keizer G."/>
            <person name="Linton E."/>
            <person name="Llaca V."/>
            <person name="Song R."/>
            <person name="Tanyolac B."/>
            <person name="Young S."/>
            <person name="Ho-Il K."/>
            <person name="Hahn J.H."/>
            <person name="Sangsakoo G."/>
            <person name="Vanavichit A."/>
            <person name="de Mattos Luiz.A.T."/>
            <person name="Zimmer P.D."/>
            <person name="Malone G."/>
            <person name="Dellagostin O."/>
            <person name="de Oliveira A.C."/>
            <person name="Bevan M."/>
            <person name="Bancroft I."/>
            <person name="Minx P."/>
            <person name="Cordum H."/>
            <person name="Wilson R."/>
            <person name="Cheng Z."/>
            <person name="Jin W."/>
            <person name="Jiang J."/>
            <person name="Leong S.A."/>
            <person name="Iwama H."/>
            <person name="Gojobori T."/>
            <person name="Itoh T."/>
            <person name="Niimura Y."/>
            <person name="Fujii Y."/>
            <person name="Habara T."/>
            <person name="Sakai H."/>
            <person name="Sato Y."/>
            <person name="Wilson G."/>
            <person name="Kumar K."/>
            <person name="McCouch S."/>
            <person name="Juretic N."/>
            <person name="Hoen D."/>
            <person name="Wright S."/>
            <person name="Bruskiewich R."/>
            <person name="Bureau T."/>
            <person name="Miyao A."/>
            <person name="Hirochika H."/>
            <person name="Nishikawa T."/>
            <person name="Kadowaki K."/>
            <person name="Sugiura M."/>
            <person name="Burr B."/>
            <person name="Sasaki T."/>
        </authorList>
    </citation>
    <scope>NUCLEOTIDE SEQUENCE [LARGE SCALE GENOMIC DNA]</scope>
    <source>
        <strain evidence="2">cv. Nipponbare</strain>
    </source>
</reference>
<organism evidence="1 2">
    <name type="scientific">Oryza sativa subsp. japonica</name>
    <name type="common">Rice</name>
    <dbReference type="NCBI Taxonomy" id="39947"/>
    <lineage>
        <taxon>Eukaryota</taxon>
        <taxon>Viridiplantae</taxon>
        <taxon>Streptophyta</taxon>
        <taxon>Embryophyta</taxon>
        <taxon>Tracheophyta</taxon>
        <taxon>Spermatophyta</taxon>
        <taxon>Magnoliopsida</taxon>
        <taxon>Liliopsida</taxon>
        <taxon>Poales</taxon>
        <taxon>Poaceae</taxon>
        <taxon>BOP clade</taxon>
        <taxon>Oryzoideae</taxon>
        <taxon>Oryzeae</taxon>
        <taxon>Oryzinae</taxon>
        <taxon>Oryza</taxon>
        <taxon>Oryza sativa</taxon>
    </lineage>
</organism>
<evidence type="ECO:0000313" key="2">
    <source>
        <dbReference type="Proteomes" id="UP000000763"/>
    </source>
</evidence>
<dbReference type="KEGG" id="dosa:Os03g0644250"/>